<dbReference type="Proteomes" id="UP000367750">
    <property type="component" value="Unassembled WGS sequence"/>
</dbReference>
<reference evidence="1 2" key="1">
    <citation type="submission" date="2019-09" db="EMBL/GenBank/DDBJ databases">
        <title>Bacillus ochoae sp. nov., Paenibacillus whitsoniae sp. nov., Paenibacillus spiritus sp. nov. Isolated from the Mars Exploration Rover during spacecraft assembly.</title>
        <authorList>
            <person name="Seuylemezian A."/>
            <person name="Vaishampayan P."/>
        </authorList>
    </citation>
    <scope>NUCLEOTIDE SEQUENCE [LARGE SCALE GENOMIC DNA]</scope>
    <source>
        <strain evidence="1 2">MER_111</strain>
    </source>
</reference>
<name>A0A5J5GGL1_9BACL</name>
<sequence>MKCNNTHCLWNTFESCCPESEELYNVATPDQLDCPSSMRVDHQEAMYQIMDEVDELMMKRNFRELIQIHKFVREQRA</sequence>
<keyword evidence="2" id="KW-1185">Reference proteome</keyword>
<accession>A0A5J5GGL1</accession>
<dbReference type="RefSeq" id="WP_150456581.1">
    <property type="nucleotide sequence ID" value="NZ_VYKK01000004.1"/>
</dbReference>
<organism evidence="1 2">
    <name type="scientific">Paenibacillus spiritus</name>
    <dbReference type="NCBI Taxonomy" id="2496557"/>
    <lineage>
        <taxon>Bacteria</taxon>
        <taxon>Bacillati</taxon>
        <taxon>Bacillota</taxon>
        <taxon>Bacilli</taxon>
        <taxon>Bacillales</taxon>
        <taxon>Paenibacillaceae</taxon>
        <taxon>Paenibacillus</taxon>
    </lineage>
</organism>
<gene>
    <name evidence="1" type="ORF">F4V43_02045</name>
</gene>
<proteinExistence type="predicted"/>
<evidence type="ECO:0000313" key="2">
    <source>
        <dbReference type="Proteomes" id="UP000367750"/>
    </source>
</evidence>
<dbReference type="EMBL" id="VYKK01000004">
    <property type="protein sequence ID" value="KAA9007291.1"/>
    <property type="molecule type" value="Genomic_DNA"/>
</dbReference>
<comment type="caution">
    <text evidence="1">The sequence shown here is derived from an EMBL/GenBank/DDBJ whole genome shotgun (WGS) entry which is preliminary data.</text>
</comment>
<evidence type="ECO:0000313" key="1">
    <source>
        <dbReference type="EMBL" id="KAA9007291.1"/>
    </source>
</evidence>
<dbReference type="AlphaFoldDB" id="A0A5J5GGL1"/>
<protein>
    <submittedName>
        <fullName evidence="1">Uncharacterized protein</fullName>
    </submittedName>
</protein>
<dbReference type="OrthoDB" id="2624574at2"/>